<sequence length="110" mass="12219">MAVSPTPIESLLAPYAHHPLSAWDKLRFAFSLCQHKGLEVSAFRGGMPREGYWLLADGQGVFCGAVNHWQGCWEYQELPAASELTVLEMVAVPESQLGFMLVETAHFDHC</sequence>
<evidence type="ECO:0000313" key="1">
    <source>
        <dbReference type="EMBL" id="AZQ11706.1"/>
    </source>
</evidence>
<organism evidence="1 2">
    <name type="scientific">Shewanella khirikhana</name>
    <dbReference type="NCBI Taxonomy" id="1965282"/>
    <lineage>
        <taxon>Bacteria</taxon>
        <taxon>Pseudomonadati</taxon>
        <taxon>Pseudomonadota</taxon>
        <taxon>Gammaproteobacteria</taxon>
        <taxon>Alteromonadales</taxon>
        <taxon>Shewanellaceae</taxon>
        <taxon>Shewanella</taxon>
    </lineage>
</organism>
<dbReference type="RefSeq" id="WP_126167949.1">
    <property type="nucleotide sequence ID" value="NZ_CP020373.1"/>
</dbReference>
<evidence type="ECO:0000313" key="2">
    <source>
        <dbReference type="Proteomes" id="UP000278437"/>
    </source>
</evidence>
<dbReference type="EMBL" id="CP020373">
    <property type="protein sequence ID" value="AZQ11706.1"/>
    <property type="molecule type" value="Genomic_DNA"/>
</dbReference>
<name>A0ABM7DPU9_9GAMM</name>
<accession>A0ABM7DPU9</accession>
<protein>
    <submittedName>
        <fullName evidence="1">Uncharacterized protein</fullName>
    </submittedName>
</protein>
<keyword evidence="2" id="KW-1185">Reference proteome</keyword>
<gene>
    <name evidence="1" type="ORF">STH12_02637</name>
</gene>
<dbReference type="Proteomes" id="UP000278437">
    <property type="component" value="Chromosome"/>
</dbReference>
<reference evidence="2" key="1">
    <citation type="submission" date="2017-03" db="EMBL/GenBank/DDBJ databases">
        <title>Full genome sequence of a non-lethal Shewanella isolate that potentiates virulence of Vibio parahaemolyticus causing acute hepatopancreatic necrosis disease (AHPND) in shrimp.</title>
        <authorList>
            <person name="Prachumwat A."/>
            <person name="Sritunyalucksana K."/>
        </authorList>
    </citation>
    <scope>NUCLEOTIDE SEQUENCE [LARGE SCALE GENOMIC DNA]</scope>
    <source>
        <strain evidence="2">TH2012</strain>
    </source>
</reference>
<proteinExistence type="predicted"/>